<gene>
    <name evidence="4" type="ORF">CNR29_00350</name>
</gene>
<evidence type="ECO:0000256" key="1">
    <source>
        <dbReference type="ARBA" id="ARBA00010702"/>
    </source>
</evidence>
<feature type="binding site" evidence="3">
    <location>
        <position position="50"/>
    </location>
    <ligand>
        <name>Mg(2+)</name>
        <dbReference type="ChEBI" id="CHEBI:18420"/>
        <label>1</label>
    </ligand>
</feature>
<dbReference type="Gene3D" id="1.10.4080.10">
    <property type="entry name" value="ADP-ribosylation/Crystallin J1"/>
    <property type="match status" value="1"/>
</dbReference>
<proteinExistence type="inferred from homology"/>
<feature type="binding site" evidence="3">
    <location>
        <position position="266"/>
    </location>
    <ligand>
        <name>Mg(2+)</name>
        <dbReference type="ChEBI" id="CHEBI:18420"/>
        <label>1</label>
    </ligand>
</feature>
<dbReference type="InterPro" id="IPR005502">
    <property type="entry name" value="Ribosyl_crysJ1"/>
</dbReference>
<dbReference type="Proteomes" id="UP000217918">
    <property type="component" value="Unassembled WGS sequence"/>
</dbReference>
<comment type="caution">
    <text evidence="4">The sequence shown here is derived from an EMBL/GenBank/DDBJ whole genome shotgun (WGS) entry which is preliminary data.</text>
</comment>
<comment type="cofactor">
    <cofactor evidence="3">
        <name>Mg(2+)</name>
        <dbReference type="ChEBI" id="CHEBI:18420"/>
    </cofactor>
    <text evidence="3">Binds 2 magnesium ions per subunit.</text>
</comment>
<accession>A0A2A3TUJ0</accession>
<evidence type="ECO:0000313" key="4">
    <source>
        <dbReference type="EMBL" id="PBQ22545.1"/>
    </source>
</evidence>
<feature type="binding site" evidence="3">
    <location>
        <position position="267"/>
    </location>
    <ligand>
        <name>Mg(2+)</name>
        <dbReference type="ChEBI" id="CHEBI:18420"/>
        <label>1</label>
    </ligand>
</feature>
<dbReference type="AlphaFoldDB" id="A0A2A3TUJ0"/>
<reference evidence="4 5" key="1">
    <citation type="submission" date="2017-09" db="EMBL/GenBank/DDBJ databases">
        <title>Genome sequence of Lactobacillus brevis D7.</title>
        <authorList>
            <person name="Kwon M.-S."/>
            <person name="Lim S.K."/>
            <person name="Choi H.-J."/>
        </authorList>
    </citation>
    <scope>NUCLEOTIDE SEQUENCE [LARGE SCALE GENOMIC DNA]</scope>
    <source>
        <strain evidence="4 5">D7</strain>
    </source>
</reference>
<keyword evidence="3" id="KW-0479">Metal-binding</keyword>
<name>A0A2A3TUJ0_LEVBR</name>
<dbReference type="PANTHER" id="PTHR16222:SF24">
    <property type="entry name" value="ADP-RIBOSYLHYDROLASE ARH3"/>
    <property type="match status" value="1"/>
</dbReference>
<evidence type="ECO:0000256" key="3">
    <source>
        <dbReference type="PIRSR" id="PIRSR605502-1"/>
    </source>
</evidence>
<keyword evidence="3" id="KW-0460">Magnesium</keyword>
<dbReference type="EMBL" id="NVYO01000001">
    <property type="protein sequence ID" value="PBQ22545.1"/>
    <property type="molecule type" value="Genomic_DNA"/>
</dbReference>
<dbReference type="Pfam" id="PF03747">
    <property type="entry name" value="ADP_ribosyl_GH"/>
    <property type="match status" value="1"/>
</dbReference>
<feature type="binding site" evidence="3">
    <location>
        <position position="51"/>
    </location>
    <ligand>
        <name>Mg(2+)</name>
        <dbReference type="ChEBI" id="CHEBI:18420"/>
        <label>1</label>
    </ligand>
</feature>
<feature type="binding site" evidence="3">
    <location>
        <position position="52"/>
    </location>
    <ligand>
        <name>Mg(2+)</name>
        <dbReference type="ChEBI" id="CHEBI:18420"/>
        <label>1</label>
    </ligand>
</feature>
<dbReference type="GO" id="GO:0046872">
    <property type="term" value="F:metal ion binding"/>
    <property type="evidence" value="ECO:0007669"/>
    <property type="project" value="UniProtKB-KW"/>
</dbReference>
<comment type="similarity">
    <text evidence="1">Belongs to the ADP-ribosylglycohydrolase family.</text>
</comment>
<sequence>MTAQEILNVLRAAVVADALGVPVEMKARGTFQLTGMTGHGSWDQPTGSWSDDSSMTLCLLANINEQGSYADLMDKFERYMMTGAYTPTGTTFDVGRTCAHAVRQYAINHIEPLYCGDTAENANGNGALMRIAPLALVLKNEDNQDNRFAVIHNYTVVTHGHLRAIMGSFIYIELLRDLMMGMSLRQALSHVQEALITFVATHEKFASEAATYQRLFTPRFQQLPATAIRSTGYVVDTLEAAVWIALNHHDLATGILAAANLGSDSDTVATVAASLMAFERPQQSVPTDWWDQTLNHELLDHVMQPFAAKFGEEK</sequence>
<organism evidence="4 5">
    <name type="scientific">Levilactobacillus brevis</name>
    <name type="common">Lactobacillus brevis</name>
    <dbReference type="NCBI Taxonomy" id="1580"/>
    <lineage>
        <taxon>Bacteria</taxon>
        <taxon>Bacillati</taxon>
        <taxon>Bacillota</taxon>
        <taxon>Bacilli</taxon>
        <taxon>Lactobacillales</taxon>
        <taxon>Lactobacillaceae</taxon>
        <taxon>Levilactobacillus</taxon>
    </lineage>
</organism>
<protein>
    <submittedName>
        <fullName evidence="4">ADP-ribosylglycohydrolase</fullName>
    </submittedName>
</protein>
<dbReference type="InterPro" id="IPR050792">
    <property type="entry name" value="ADP-ribosylglycohydrolase"/>
</dbReference>
<dbReference type="SUPFAM" id="SSF101478">
    <property type="entry name" value="ADP-ribosylglycohydrolase"/>
    <property type="match status" value="1"/>
</dbReference>
<evidence type="ECO:0000256" key="2">
    <source>
        <dbReference type="ARBA" id="ARBA00022801"/>
    </source>
</evidence>
<keyword evidence="2 4" id="KW-0378">Hydrolase</keyword>
<dbReference type="RefSeq" id="WP_096109503.1">
    <property type="nucleotide sequence ID" value="NZ_NVYO01000001.1"/>
</dbReference>
<evidence type="ECO:0000313" key="5">
    <source>
        <dbReference type="Proteomes" id="UP000217918"/>
    </source>
</evidence>
<dbReference type="GO" id="GO:0016787">
    <property type="term" value="F:hydrolase activity"/>
    <property type="evidence" value="ECO:0007669"/>
    <property type="project" value="UniProtKB-KW"/>
</dbReference>
<dbReference type="PANTHER" id="PTHR16222">
    <property type="entry name" value="ADP-RIBOSYLGLYCOHYDROLASE"/>
    <property type="match status" value="1"/>
</dbReference>
<feature type="binding site" evidence="3">
    <location>
        <position position="264"/>
    </location>
    <ligand>
        <name>Mg(2+)</name>
        <dbReference type="ChEBI" id="CHEBI:18420"/>
        <label>1</label>
    </ligand>
</feature>
<dbReference type="InterPro" id="IPR036705">
    <property type="entry name" value="Ribosyl_crysJ1_sf"/>
</dbReference>